<accession>A0A1M7U1C3</accession>
<dbReference type="RefSeq" id="WP_072819147.1">
    <property type="nucleotide sequence ID" value="NZ_LT670849.1"/>
</dbReference>
<dbReference type="PANTHER" id="PTHR37811:SF2">
    <property type="entry name" value="ABM DOMAIN-CONTAINING PROTEIN"/>
    <property type="match status" value="1"/>
</dbReference>
<evidence type="ECO:0000259" key="1">
    <source>
        <dbReference type="Pfam" id="PF03992"/>
    </source>
</evidence>
<dbReference type="InterPro" id="IPR011008">
    <property type="entry name" value="Dimeric_a/b-barrel"/>
</dbReference>
<name>A0A1M7U1C3_9BRAD</name>
<evidence type="ECO:0000313" key="2">
    <source>
        <dbReference type="EMBL" id="SHN76785.1"/>
    </source>
</evidence>
<dbReference type="InterPro" id="IPR007138">
    <property type="entry name" value="ABM_dom"/>
</dbReference>
<keyword evidence="2" id="KW-0560">Oxidoreductase</keyword>
<protein>
    <submittedName>
        <fullName evidence="2">Heme-degrading monooxygenase HmoA</fullName>
    </submittedName>
</protein>
<dbReference type="EMBL" id="LT670849">
    <property type="protein sequence ID" value="SHN76785.1"/>
    <property type="molecule type" value="Genomic_DNA"/>
</dbReference>
<sequence>MIGLFFEVTPLEGHAEHYFNLAAALRPELERSGGVEFIDRYRSIDRPDVILSHQWWADEGALVRWRHHTQHRAIQRAGREQHFADYRLRIGPEADPSRARSVARAVWVTYYDAKPAAPIAGELFKSVYREGKFLVLSDHEPAAEAAWSDRKAFEITRDYGMHDRAEAPQSYPPVARD</sequence>
<keyword evidence="3" id="KW-1185">Reference proteome</keyword>
<dbReference type="PANTHER" id="PTHR37811">
    <property type="entry name" value="BLL5343 PROTEIN"/>
    <property type="match status" value="1"/>
</dbReference>
<reference evidence="3" key="1">
    <citation type="submission" date="2016-11" db="EMBL/GenBank/DDBJ databases">
        <authorList>
            <person name="Varghese N."/>
            <person name="Submissions S."/>
        </authorList>
    </citation>
    <scope>NUCLEOTIDE SEQUENCE [LARGE SCALE GENOMIC DNA]</scope>
    <source>
        <strain evidence="3">GAS401</strain>
    </source>
</reference>
<dbReference type="Gene3D" id="3.30.70.100">
    <property type="match status" value="1"/>
</dbReference>
<dbReference type="Pfam" id="PF03992">
    <property type="entry name" value="ABM"/>
    <property type="match status" value="1"/>
</dbReference>
<organism evidence="2 3">
    <name type="scientific">Bradyrhizobium erythrophlei</name>
    <dbReference type="NCBI Taxonomy" id="1437360"/>
    <lineage>
        <taxon>Bacteria</taxon>
        <taxon>Pseudomonadati</taxon>
        <taxon>Pseudomonadota</taxon>
        <taxon>Alphaproteobacteria</taxon>
        <taxon>Hyphomicrobiales</taxon>
        <taxon>Nitrobacteraceae</taxon>
        <taxon>Bradyrhizobium</taxon>
    </lineage>
</organism>
<evidence type="ECO:0000313" key="3">
    <source>
        <dbReference type="Proteomes" id="UP000184096"/>
    </source>
</evidence>
<feature type="domain" description="ABM" evidence="1">
    <location>
        <begin position="1"/>
        <end position="76"/>
    </location>
</feature>
<dbReference type="OrthoDB" id="9797060at2"/>
<gene>
    <name evidence="2" type="ORF">SAMN05444170_3307</name>
</gene>
<dbReference type="Proteomes" id="UP000184096">
    <property type="component" value="Chromosome I"/>
</dbReference>
<dbReference type="InterPro" id="IPR052936">
    <property type="entry name" value="Jasmonate_Hydroxylase-like"/>
</dbReference>
<proteinExistence type="predicted"/>
<dbReference type="GO" id="GO:0004497">
    <property type="term" value="F:monooxygenase activity"/>
    <property type="evidence" value="ECO:0007669"/>
    <property type="project" value="UniProtKB-KW"/>
</dbReference>
<dbReference type="AlphaFoldDB" id="A0A1M7U1C3"/>
<keyword evidence="2" id="KW-0503">Monooxygenase</keyword>
<dbReference type="SUPFAM" id="SSF54909">
    <property type="entry name" value="Dimeric alpha+beta barrel"/>
    <property type="match status" value="1"/>
</dbReference>